<evidence type="ECO:0000313" key="2">
    <source>
        <dbReference type="EMBL" id="KPV75304.1"/>
    </source>
</evidence>
<protein>
    <recommendedName>
        <fullName evidence="1">COQ9 C-terminal domain-containing protein</fullName>
    </recommendedName>
</protein>
<proteinExistence type="predicted"/>
<dbReference type="OrthoDB" id="619536at2759"/>
<gene>
    <name evidence="2" type="ORF">RHOBADRAFT_43808</name>
</gene>
<name>A0A194S457_RHOGW</name>
<dbReference type="RefSeq" id="XP_018271353.1">
    <property type="nucleotide sequence ID" value="XM_018414297.1"/>
</dbReference>
<feature type="domain" description="COQ9 C-terminal" evidence="1">
    <location>
        <begin position="169"/>
        <end position="216"/>
    </location>
</feature>
<dbReference type="GeneID" id="28974745"/>
<dbReference type="OMA" id="RHNIHIA"/>
<dbReference type="EMBL" id="KQ474078">
    <property type="protein sequence ID" value="KPV75304.1"/>
    <property type="molecule type" value="Genomic_DNA"/>
</dbReference>
<reference evidence="2 3" key="1">
    <citation type="journal article" date="2015" name="Front. Microbiol.">
        <title>Genome sequence of the plant growth promoting endophytic yeast Rhodotorula graminis WP1.</title>
        <authorList>
            <person name="Firrincieli A."/>
            <person name="Otillar R."/>
            <person name="Salamov A."/>
            <person name="Schmutz J."/>
            <person name="Khan Z."/>
            <person name="Redman R.S."/>
            <person name="Fleck N.D."/>
            <person name="Lindquist E."/>
            <person name="Grigoriev I.V."/>
            <person name="Doty S.L."/>
        </authorList>
    </citation>
    <scope>NUCLEOTIDE SEQUENCE [LARGE SCALE GENOMIC DNA]</scope>
    <source>
        <strain evidence="2 3">WP1</strain>
    </source>
</reference>
<dbReference type="InterPro" id="IPR013718">
    <property type="entry name" value="COQ9_C"/>
</dbReference>
<accession>A0A194S457</accession>
<dbReference type="AlphaFoldDB" id="A0A194S457"/>
<evidence type="ECO:0000259" key="1">
    <source>
        <dbReference type="Pfam" id="PF08511"/>
    </source>
</evidence>
<evidence type="ECO:0000313" key="3">
    <source>
        <dbReference type="Proteomes" id="UP000053890"/>
    </source>
</evidence>
<dbReference type="Proteomes" id="UP000053890">
    <property type="component" value="Unassembled WGS sequence"/>
</dbReference>
<sequence>MAAVPVARHLTRAALPLVPSLGFTSAALIAASNPSSPISTHTLHALFPSPPPAEPSDWSLRGLALGNGGRRSRSRHELVALARGEGTAPRDRERTGPARALVQEWLVQGRDGMRTAVRDSGLRGEDAIRFGLRERIAYNKPALALLSAPQGTYLSHPLSALPVPNPASHLSHVAHIAQDLAKASGSVAQGTDWYTLRLRLSTAYALAELSLLSPSASSAPERIAAAQQYADRLLDQGARVGKEMENAGLFLEWVRKSWAGIRRSVLA</sequence>
<organism evidence="2 3">
    <name type="scientific">Rhodotorula graminis (strain WP1)</name>
    <dbReference type="NCBI Taxonomy" id="578459"/>
    <lineage>
        <taxon>Eukaryota</taxon>
        <taxon>Fungi</taxon>
        <taxon>Dikarya</taxon>
        <taxon>Basidiomycota</taxon>
        <taxon>Pucciniomycotina</taxon>
        <taxon>Microbotryomycetes</taxon>
        <taxon>Sporidiobolales</taxon>
        <taxon>Sporidiobolaceae</taxon>
        <taxon>Rhodotorula</taxon>
    </lineage>
</organism>
<keyword evidence="3" id="KW-1185">Reference proteome</keyword>
<dbReference type="Pfam" id="PF08511">
    <property type="entry name" value="COQ9"/>
    <property type="match status" value="1"/>
</dbReference>